<comment type="caution">
    <text evidence="1">The sequence shown here is derived from an EMBL/GenBank/DDBJ whole genome shotgun (WGS) entry which is preliminary data.</text>
</comment>
<sequence>MMELNEFVIPRSLDLSTIATICTDNELIQGKESTVSHLSNIWFFQDTLYKLKGIQLNECPCTIVARLYSVCF</sequence>
<protein>
    <submittedName>
        <fullName evidence="1">Uncharacterized protein</fullName>
    </submittedName>
</protein>
<evidence type="ECO:0000313" key="1">
    <source>
        <dbReference type="EMBL" id="CAB9513449.1"/>
    </source>
</evidence>
<dbReference type="Proteomes" id="UP001153069">
    <property type="component" value="Unassembled WGS sequence"/>
</dbReference>
<dbReference type="AlphaFoldDB" id="A0A9N8E675"/>
<accession>A0A9N8E675</accession>
<proteinExistence type="predicted"/>
<organism evidence="1 2">
    <name type="scientific">Seminavis robusta</name>
    <dbReference type="NCBI Taxonomy" id="568900"/>
    <lineage>
        <taxon>Eukaryota</taxon>
        <taxon>Sar</taxon>
        <taxon>Stramenopiles</taxon>
        <taxon>Ochrophyta</taxon>
        <taxon>Bacillariophyta</taxon>
        <taxon>Bacillariophyceae</taxon>
        <taxon>Bacillariophycidae</taxon>
        <taxon>Naviculales</taxon>
        <taxon>Naviculaceae</taxon>
        <taxon>Seminavis</taxon>
    </lineage>
</organism>
<evidence type="ECO:0000313" key="2">
    <source>
        <dbReference type="Proteomes" id="UP001153069"/>
    </source>
</evidence>
<name>A0A9N8E675_9STRA</name>
<dbReference type="EMBL" id="CAICTM010000591">
    <property type="protein sequence ID" value="CAB9513449.1"/>
    <property type="molecule type" value="Genomic_DNA"/>
</dbReference>
<keyword evidence="2" id="KW-1185">Reference proteome</keyword>
<reference evidence="1" key="1">
    <citation type="submission" date="2020-06" db="EMBL/GenBank/DDBJ databases">
        <authorList>
            <consortium name="Plant Systems Biology data submission"/>
        </authorList>
    </citation>
    <scope>NUCLEOTIDE SEQUENCE</scope>
    <source>
        <strain evidence="1">D6</strain>
    </source>
</reference>
<gene>
    <name evidence="1" type="ORF">SEMRO_592_G172150.1</name>
</gene>